<keyword evidence="6" id="KW-1185">Reference proteome</keyword>
<feature type="coiled-coil region" evidence="2">
    <location>
        <begin position="97"/>
        <end position="178"/>
    </location>
</feature>
<evidence type="ECO:0000259" key="4">
    <source>
        <dbReference type="PROSITE" id="PS50222"/>
    </source>
</evidence>
<evidence type="ECO:0000313" key="6">
    <source>
        <dbReference type="Proteomes" id="UP000187209"/>
    </source>
</evidence>
<name>A0A1R2CAS1_9CILI</name>
<dbReference type="OrthoDB" id="312996at2759"/>
<evidence type="ECO:0000256" key="1">
    <source>
        <dbReference type="ARBA" id="ARBA00022837"/>
    </source>
</evidence>
<evidence type="ECO:0000256" key="2">
    <source>
        <dbReference type="SAM" id="Coils"/>
    </source>
</evidence>
<dbReference type="PROSITE" id="PS50222">
    <property type="entry name" value="EF_HAND_2"/>
    <property type="match status" value="1"/>
</dbReference>
<reference evidence="5 6" key="1">
    <citation type="submission" date="2016-11" db="EMBL/GenBank/DDBJ databases">
        <title>The macronuclear genome of Stentor coeruleus: a giant cell with tiny introns.</title>
        <authorList>
            <person name="Slabodnick M."/>
            <person name="Ruby J.G."/>
            <person name="Reiff S.B."/>
            <person name="Swart E.C."/>
            <person name="Gosai S."/>
            <person name="Prabakaran S."/>
            <person name="Witkowska E."/>
            <person name="Larue G.E."/>
            <person name="Fisher S."/>
            <person name="Freeman R.M."/>
            <person name="Gunawardena J."/>
            <person name="Chu W."/>
            <person name="Stover N.A."/>
            <person name="Gregory B.D."/>
            <person name="Nowacki M."/>
            <person name="Derisi J."/>
            <person name="Roy S.W."/>
            <person name="Marshall W.F."/>
            <person name="Sood P."/>
        </authorList>
    </citation>
    <scope>NUCLEOTIDE SEQUENCE [LARGE SCALE GENOMIC DNA]</scope>
    <source>
        <strain evidence="5">WM001</strain>
    </source>
</reference>
<comment type="caution">
    <text evidence="5">The sequence shown here is derived from an EMBL/GenBank/DDBJ whole genome shotgun (WGS) entry which is preliminary data.</text>
</comment>
<dbReference type="PROSITE" id="PS00018">
    <property type="entry name" value="EF_HAND_1"/>
    <property type="match status" value="1"/>
</dbReference>
<gene>
    <name evidence="5" type="ORF">SteCoe_12453</name>
</gene>
<dbReference type="InterPro" id="IPR002048">
    <property type="entry name" value="EF_hand_dom"/>
</dbReference>
<keyword evidence="2" id="KW-0175">Coiled coil</keyword>
<feature type="compositionally biased region" description="Acidic residues" evidence="3">
    <location>
        <begin position="881"/>
        <end position="893"/>
    </location>
</feature>
<feature type="region of interest" description="Disordered" evidence="3">
    <location>
        <begin position="810"/>
        <end position="893"/>
    </location>
</feature>
<proteinExistence type="predicted"/>
<feature type="coiled-coil region" evidence="2">
    <location>
        <begin position="232"/>
        <end position="322"/>
    </location>
</feature>
<dbReference type="SMART" id="SM00054">
    <property type="entry name" value="EFh"/>
    <property type="match status" value="2"/>
</dbReference>
<keyword evidence="1" id="KW-0106">Calcium</keyword>
<feature type="compositionally biased region" description="Acidic residues" evidence="3">
    <location>
        <begin position="817"/>
        <end position="827"/>
    </location>
</feature>
<feature type="domain" description="EF-hand" evidence="4">
    <location>
        <begin position="633"/>
        <end position="668"/>
    </location>
</feature>
<dbReference type="SUPFAM" id="SSF47473">
    <property type="entry name" value="EF-hand"/>
    <property type="match status" value="1"/>
</dbReference>
<dbReference type="EMBL" id="MPUH01000216">
    <property type="protein sequence ID" value="OMJ86097.1"/>
    <property type="molecule type" value="Genomic_DNA"/>
</dbReference>
<evidence type="ECO:0000256" key="3">
    <source>
        <dbReference type="SAM" id="MobiDB-lite"/>
    </source>
</evidence>
<feature type="region of interest" description="Disordered" evidence="3">
    <location>
        <begin position="378"/>
        <end position="525"/>
    </location>
</feature>
<dbReference type="AlphaFoldDB" id="A0A1R2CAS1"/>
<dbReference type="GO" id="GO:0005509">
    <property type="term" value="F:calcium ion binding"/>
    <property type="evidence" value="ECO:0007669"/>
    <property type="project" value="InterPro"/>
</dbReference>
<sequence>MSFPQMYDLFRKLEQKSPLSLNKEDETSRDDEYMFEKVSTQGKSLRPASAKGMEFFKQKRPTTSKHLPINIRREKTKNLVDLSILSRLKPRRIKIEKERLYEDNMALKLKNNSLNEEIIRLRTKVSQIEKELSKREDQFDHNQNSKPVHLVNNLKSSIKDLKNEISIKNDEIIKLKRNIRSTKLNEIELEVQAYIDECTRLRHHLEEIMRQRDTPQLSQIPEERTTQTSFLVNNLKKENEDLNTALKIGNEEITKWKERVNELEKLKKKKSVKKSELTGAKSEIQKLKIQIDNLTKDFGVKENNYKDEIVKLKKNYQDMQGRTMGYEAKIKELMFNIDEQGRQVKYWQDMCNKYSEEEMTKAEKEKFDKIRKEQEEKRIFEEKERVERQRKEQEEKLRIEKKKQEDEEKNRLEKAQEIKRGEEEAKRKDEEARKIAEAKKKEEEAKKKEETKKKEEEAKKKEESLKQEKKPKEENQKPKDQEKLRRENSDPEKTKEDSKDKSKKKKGKKSKDESKSPTKIEPTSPEIKSILDHFAFRMQINRIPKTKLFQTLFGSLSQEKPLSKTEMSSYLKKPPFSFNPSDVEALNNFLLESPKSTAKKIEAKLFKSTNDWEVFSSEDEEKFDEKIGQIMITNKDKLNEACKEYDLDDSGIITIEDFKKALKKASIDIPGKIFSYMTLLFYSHDMKLAQVPYKNFIQAYGNPEGQEEEEDDINDEEKAKVVRHYLGIMAQILIKNKKGVFDIFECDENGIINPDDFFSGLKRIGLGGMDQDHIMLMLEALQFEESQEVCVHIEELEEILVHYGVAPLNEGDKNFNDNEEDEEEDPENSQGHYKKVSLLDSENLELSEDSPVKEKKKDKGKKEPVFSKHKSFDRGDHKDSEDYDSDYDDDDFQ</sequence>
<feature type="compositionally biased region" description="Basic and acidic residues" evidence="3">
    <location>
        <begin position="378"/>
        <end position="500"/>
    </location>
</feature>
<protein>
    <recommendedName>
        <fullName evidence="4">EF-hand domain-containing protein</fullName>
    </recommendedName>
</protein>
<organism evidence="5 6">
    <name type="scientific">Stentor coeruleus</name>
    <dbReference type="NCBI Taxonomy" id="5963"/>
    <lineage>
        <taxon>Eukaryota</taxon>
        <taxon>Sar</taxon>
        <taxon>Alveolata</taxon>
        <taxon>Ciliophora</taxon>
        <taxon>Postciliodesmatophora</taxon>
        <taxon>Heterotrichea</taxon>
        <taxon>Heterotrichida</taxon>
        <taxon>Stentoridae</taxon>
        <taxon>Stentor</taxon>
    </lineage>
</organism>
<dbReference type="Gene3D" id="1.10.238.10">
    <property type="entry name" value="EF-hand"/>
    <property type="match status" value="1"/>
</dbReference>
<dbReference type="InterPro" id="IPR011992">
    <property type="entry name" value="EF-hand-dom_pair"/>
</dbReference>
<dbReference type="InterPro" id="IPR018247">
    <property type="entry name" value="EF_Hand_1_Ca_BS"/>
</dbReference>
<feature type="compositionally biased region" description="Basic and acidic residues" evidence="3">
    <location>
        <begin position="850"/>
        <end position="880"/>
    </location>
</feature>
<accession>A0A1R2CAS1</accession>
<evidence type="ECO:0000313" key="5">
    <source>
        <dbReference type="EMBL" id="OMJ86097.1"/>
    </source>
</evidence>
<dbReference type="Proteomes" id="UP000187209">
    <property type="component" value="Unassembled WGS sequence"/>
</dbReference>